<dbReference type="EMBL" id="FOBB01000007">
    <property type="protein sequence ID" value="SEM99757.1"/>
    <property type="molecule type" value="Genomic_DNA"/>
</dbReference>
<dbReference type="PANTHER" id="PTHR43619:SF2">
    <property type="entry name" value="S-ADENOSYL-L-METHIONINE-DEPENDENT METHYLTRANSFERASES SUPERFAMILY PROTEIN"/>
    <property type="match status" value="1"/>
</dbReference>
<dbReference type="Proteomes" id="UP000198984">
    <property type="component" value="Unassembled WGS sequence"/>
</dbReference>
<dbReference type="SUPFAM" id="SSF53335">
    <property type="entry name" value="S-adenosyl-L-methionine-dependent methyltransferases"/>
    <property type="match status" value="1"/>
</dbReference>
<dbReference type="STRING" id="573321.SAMN04488505_107256"/>
<dbReference type="GO" id="GO:0032259">
    <property type="term" value="P:methylation"/>
    <property type="evidence" value="ECO:0007669"/>
    <property type="project" value="UniProtKB-KW"/>
</dbReference>
<proteinExistence type="inferred from homology"/>
<sequence length="282" mass="30684">MQKTIPDNTAVRVALWRALHLQVDAPPHILEDELGLQLAGPEASWQQRPDMNPEGTRQARLSIVTRARFVEDLVAAAVNRGVQQYVILGAGLDTFALRQKELSSKITVYEIDEPNTQAWKEQRLIALGLGIPDRLRFVPVDFEKNANWLLSLKNAGFDASSPAIIACTGVSMYLTQEAILGMLQQVASLAPHSTLAMSFLLPKELLHPDEQHLLEMAMKGAAAAGTPFLSFFTPEQMLELSAKAGLRNAEIVSGSDLSGKYFAGRADGLSLSNAEPILVATT</sequence>
<evidence type="ECO:0000256" key="3">
    <source>
        <dbReference type="ARBA" id="ARBA00022679"/>
    </source>
</evidence>
<dbReference type="Pfam" id="PF04072">
    <property type="entry name" value="LCM"/>
    <property type="match status" value="1"/>
</dbReference>
<dbReference type="PANTHER" id="PTHR43619">
    <property type="entry name" value="S-ADENOSYL-L-METHIONINE-DEPENDENT METHYLTRANSFERASE YKTD-RELATED"/>
    <property type="match status" value="1"/>
</dbReference>
<dbReference type="GO" id="GO:0008168">
    <property type="term" value="F:methyltransferase activity"/>
    <property type="evidence" value="ECO:0007669"/>
    <property type="project" value="UniProtKB-UniRule"/>
</dbReference>
<reference evidence="5 6" key="1">
    <citation type="submission" date="2016-10" db="EMBL/GenBank/DDBJ databases">
        <authorList>
            <person name="de Groot N.N."/>
        </authorList>
    </citation>
    <scope>NUCLEOTIDE SEQUENCE [LARGE SCALE GENOMIC DNA]</scope>
    <source>
        <strain evidence="5 6">DSM 21039</strain>
    </source>
</reference>
<keyword evidence="2 4" id="KW-0489">Methyltransferase</keyword>
<evidence type="ECO:0000313" key="6">
    <source>
        <dbReference type="Proteomes" id="UP000198984"/>
    </source>
</evidence>
<evidence type="ECO:0000256" key="2">
    <source>
        <dbReference type="ARBA" id="ARBA00022603"/>
    </source>
</evidence>
<dbReference type="Gene3D" id="3.40.50.150">
    <property type="entry name" value="Vaccinia Virus protein VP39"/>
    <property type="match status" value="1"/>
</dbReference>
<dbReference type="InterPro" id="IPR011610">
    <property type="entry name" value="SAM_mthyl_Trfase_ML2640-like"/>
</dbReference>
<comment type="function">
    <text evidence="4">Exhibits S-adenosyl-L-methionine-dependent methyltransferase activity.</text>
</comment>
<dbReference type="InterPro" id="IPR029063">
    <property type="entry name" value="SAM-dependent_MTases_sf"/>
</dbReference>
<dbReference type="NCBIfam" id="TIGR00027">
    <property type="entry name" value="mthyl_TIGR00027"/>
    <property type="match status" value="1"/>
</dbReference>
<evidence type="ECO:0000256" key="4">
    <source>
        <dbReference type="RuleBase" id="RU362030"/>
    </source>
</evidence>
<dbReference type="OrthoDB" id="9806164at2"/>
<evidence type="ECO:0000256" key="1">
    <source>
        <dbReference type="ARBA" id="ARBA00008138"/>
    </source>
</evidence>
<dbReference type="RefSeq" id="WP_089918326.1">
    <property type="nucleotide sequence ID" value="NZ_FOBB01000007.1"/>
</dbReference>
<dbReference type="EC" id="2.1.1.-" evidence="4"/>
<protein>
    <recommendedName>
        <fullName evidence="4">S-adenosyl-L-methionine-dependent methyltransferase</fullName>
        <ecNumber evidence="4">2.1.1.-</ecNumber>
    </recommendedName>
</protein>
<keyword evidence="3 5" id="KW-0808">Transferase</keyword>
<dbReference type="InterPro" id="IPR007213">
    <property type="entry name" value="Ppm1/Ppm2/Tcmp"/>
</dbReference>
<name>A0A1H8CZV9_9BACT</name>
<gene>
    <name evidence="5" type="ORF">SAMN04488505_107256</name>
</gene>
<comment type="similarity">
    <text evidence="1 4">Belongs to the UPF0677 family.</text>
</comment>
<evidence type="ECO:0000313" key="5">
    <source>
        <dbReference type="EMBL" id="SEM99757.1"/>
    </source>
</evidence>
<dbReference type="AlphaFoldDB" id="A0A1H8CZV9"/>
<accession>A0A1H8CZV9</accession>
<keyword evidence="6" id="KW-1185">Reference proteome</keyword>
<organism evidence="5 6">
    <name type="scientific">Chitinophaga rupis</name>
    <dbReference type="NCBI Taxonomy" id="573321"/>
    <lineage>
        <taxon>Bacteria</taxon>
        <taxon>Pseudomonadati</taxon>
        <taxon>Bacteroidota</taxon>
        <taxon>Chitinophagia</taxon>
        <taxon>Chitinophagales</taxon>
        <taxon>Chitinophagaceae</taxon>
        <taxon>Chitinophaga</taxon>
    </lineage>
</organism>
<keyword evidence="4" id="KW-0949">S-adenosyl-L-methionine</keyword>